<comment type="pathway">
    <text evidence="1 11">Metabolic intermediate biosynthesis; chorismate biosynthesis; chorismate from D-erythrose 4-phosphate and phosphoenolpyruvate: step 5/7.</text>
</comment>
<keyword evidence="11" id="KW-0460">Magnesium</keyword>
<dbReference type="GO" id="GO:0008652">
    <property type="term" value="P:amino acid biosynthetic process"/>
    <property type="evidence" value="ECO:0007669"/>
    <property type="project" value="UniProtKB-KW"/>
</dbReference>
<dbReference type="PRINTS" id="PR01100">
    <property type="entry name" value="SHIKIMTKNASE"/>
</dbReference>
<dbReference type="PROSITE" id="PS01128">
    <property type="entry name" value="SHIKIMATE_KINASE"/>
    <property type="match status" value="1"/>
</dbReference>
<evidence type="ECO:0000256" key="4">
    <source>
        <dbReference type="ARBA" id="ARBA00022605"/>
    </source>
</evidence>
<dbReference type="NCBIfam" id="NF003456">
    <property type="entry name" value="PRK05057.1"/>
    <property type="match status" value="1"/>
</dbReference>
<evidence type="ECO:0000256" key="6">
    <source>
        <dbReference type="ARBA" id="ARBA00022741"/>
    </source>
</evidence>
<comment type="similarity">
    <text evidence="2 11">Belongs to the shikimate kinase family.</text>
</comment>
<comment type="function">
    <text evidence="11">Catalyzes the specific phosphorylation of the 3-hydroxyl group of shikimic acid using ATP as a cosubstrate.</text>
</comment>
<dbReference type="HAMAP" id="MF_00109">
    <property type="entry name" value="Shikimate_kinase"/>
    <property type="match status" value="1"/>
</dbReference>
<accession>A0A7V2WUQ3</accession>
<dbReference type="InterPro" id="IPR031322">
    <property type="entry name" value="Shikimate/glucono_kinase"/>
</dbReference>
<evidence type="ECO:0000256" key="9">
    <source>
        <dbReference type="ARBA" id="ARBA00023141"/>
    </source>
</evidence>
<dbReference type="UniPathway" id="UPA00053">
    <property type="reaction ID" value="UER00088"/>
</dbReference>
<feature type="binding site" evidence="11">
    <location>
        <position position="58"/>
    </location>
    <ligand>
        <name>substrate</name>
    </ligand>
</feature>
<feature type="binding site" evidence="11">
    <location>
        <position position="80"/>
    </location>
    <ligand>
        <name>substrate</name>
    </ligand>
</feature>
<organism evidence="12">
    <name type="scientific">Leucothrix mucor</name>
    <dbReference type="NCBI Taxonomy" id="45248"/>
    <lineage>
        <taxon>Bacteria</taxon>
        <taxon>Pseudomonadati</taxon>
        <taxon>Pseudomonadota</taxon>
        <taxon>Gammaproteobacteria</taxon>
        <taxon>Thiotrichales</taxon>
        <taxon>Thiotrichaceae</taxon>
        <taxon>Leucothrix</taxon>
    </lineage>
</organism>
<keyword evidence="5 11" id="KW-0808">Transferase</keyword>
<feature type="binding site" evidence="11">
    <location>
        <position position="16"/>
    </location>
    <ligand>
        <name>Mg(2+)</name>
        <dbReference type="ChEBI" id="CHEBI:18420"/>
    </ligand>
</feature>
<dbReference type="GO" id="GO:0005829">
    <property type="term" value="C:cytosol"/>
    <property type="evidence" value="ECO:0007669"/>
    <property type="project" value="TreeGrafter"/>
</dbReference>
<keyword evidence="8 11" id="KW-0067">ATP-binding</keyword>
<dbReference type="Pfam" id="PF01202">
    <property type="entry name" value="SKI"/>
    <property type="match status" value="1"/>
</dbReference>
<feature type="binding site" evidence="11">
    <location>
        <position position="137"/>
    </location>
    <ligand>
        <name>substrate</name>
    </ligand>
</feature>
<dbReference type="EC" id="2.7.1.71" evidence="3 11"/>
<sequence>MKKNIVLVGLMGAGKSTVGRHLAKRLKMDFYDSDAEIEQRTGVNIATIFEIEGEEGFRTREEQMISELCELDNIILATGGGSVLSQKNRQIIQETGHVIYLSTSAEQLYARISHDKSRPLMQTDNPLKTLTDLLSKRESYYLEVADSIIKTGQQRINVVISRILSSL</sequence>
<keyword evidence="6 11" id="KW-0547">Nucleotide-binding</keyword>
<evidence type="ECO:0000256" key="11">
    <source>
        <dbReference type="HAMAP-Rule" id="MF_00109"/>
    </source>
</evidence>
<name>A0A7V2WUQ3_LEUMU</name>
<evidence type="ECO:0000256" key="8">
    <source>
        <dbReference type="ARBA" id="ARBA00022840"/>
    </source>
</evidence>
<dbReference type="AlphaFoldDB" id="A0A7V2WUQ3"/>
<reference evidence="12" key="1">
    <citation type="journal article" date="2020" name="mSystems">
        <title>Genome- and Community-Level Interaction Insights into Carbon Utilization and Element Cycling Functions of Hydrothermarchaeota in Hydrothermal Sediment.</title>
        <authorList>
            <person name="Zhou Z."/>
            <person name="Liu Y."/>
            <person name="Xu W."/>
            <person name="Pan J."/>
            <person name="Luo Z.H."/>
            <person name="Li M."/>
        </authorList>
    </citation>
    <scope>NUCLEOTIDE SEQUENCE [LARGE SCALE GENOMIC DNA]</scope>
    <source>
        <strain evidence="12">HyVt-493</strain>
    </source>
</reference>
<dbReference type="InterPro" id="IPR027417">
    <property type="entry name" value="P-loop_NTPase"/>
</dbReference>
<comment type="subcellular location">
    <subcellularLocation>
        <location evidence="11">Cytoplasm</location>
    </subcellularLocation>
</comment>
<evidence type="ECO:0000256" key="5">
    <source>
        <dbReference type="ARBA" id="ARBA00022679"/>
    </source>
</evidence>
<dbReference type="SUPFAM" id="SSF52540">
    <property type="entry name" value="P-loop containing nucleoside triphosphate hydrolases"/>
    <property type="match status" value="1"/>
</dbReference>
<evidence type="ECO:0000256" key="1">
    <source>
        <dbReference type="ARBA" id="ARBA00004842"/>
    </source>
</evidence>
<keyword evidence="7 11" id="KW-0418">Kinase</keyword>
<comment type="subunit">
    <text evidence="11">Monomer.</text>
</comment>
<proteinExistence type="inferred from homology"/>
<keyword evidence="9 11" id="KW-0057">Aromatic amino acid biosynthesis</keyword>
<feature type="binding site" evidence="11">
    <location>
        <position position="154"/>
    </location>
    <ligand>
        <name>ATP</name>
        <dbReference type="ChEBI" id="CHEBI:30616"/>
    </ligand>
</feature>
<comment type="caution">
    <text evidence="12">The sequence shown here is derived from an EMBL/GenBank/DDBJ whole genome shotgun (WGS) entry which is preliminary data.</text>
</comment>
<dbReference type="InterPro" id="IPR023000">
    <property type="entry name" value="Shikimate_kinase_CS"/>
</dbReference>
<evidence type="ECO:0000313" key="12">
    <source>
        <dbReference type="EMBL" id="HFC92014.1"/>
    </source>
</evidence>
<dbReference type="EMBL" id="DRMS01000168">
    <property type="protein sequence ID" value="HFC92014.1"/>
    <property type="molecule type" value="Genomic_DNA"/>
</dbReference>
<dbReference type="PANTHER" id="PTHR21087">
    <property type="entry name" value="SHIKIMATE KINASE"/>
    <property type="match status" value="1"/>
</dbReference>
<keyword evidence="11" id="KW-0963">Cytoplasm</keyword>
<evidence type="ECO:0000256" key="10">
    <source>
        <dbReference type="ARBA" id="ARBA00048567"/>
    </source>
</evidence>
<dbReference type="GO" id="GO:0004765">
    <property type="term" value="F:shikimate kinase activity"/>
    <property type="evidence" value="ECO:0007669"/>
    <property type="project" value="UniProtKB-UniRule"/>
</dbReference>
<evidence type="ECO:0000256" key="3">
    <source>
        <dbReference type="ARBA" id="ARBA00012154"/>
    </source>
</evidence>
<keyword evidence="11" id="KW-0479">Metal-binding</keyword>
<gene>
    <name evidence="11 12" type="primary">aroK</name>
    <name evidence="12" type="ORF">ENJ51_04300</name>
</gene>
<comment type="catalytic activity">
    <reaction evidence="10 11">
        <text>shikimate + ATP = 3-phosphoshikimate + ADP + H(+)</text>
        <dbReference type="Rhea" id="RHEA:13121"/>
        <dbReference type="ChEBI" id="CHEBI:15378"/>
        <dbReference type="ChEBI" id="CHEBI:30616"/>
        <dbReference type="ChEBI" id="CHEBI:36208"/>
        <dbReference type="ChEBI" id="CHEBI:145989"/>
        <dbReference type="ChEBI" id="CHEBI:456216"/>
        <dbReference type="EC" id="2.7.1.71"/>
    </reaction>
</comment>
<comment type="cofactor">
    <cofactor evidence="11">
        <name>Mg(2+)</name>
        <dbReference type="ChEBI" id="CHEBI:18420"/>
    </cofactor>
    <text evidence="11">Binds 1 Mg(2+) ion per subunit.</text>
</comment>
<dbReference type="Gene3D" id="3.40.50.300">
    <property type="entry name" value="P-loop containing nucleotide triphosphate hydrolases"/>
    <property type="match status" value="1"/>
</dbReference>
<dbReference type="InterPro" id="IPR000623">
    <property type="entry name" value="Shikimate_kinase/TSH1"/>
</dbReference>
<feature type="binding site" evidence="11">
    <location>
        <begin position="12"/>
        <end position="17"/>
    </location>
    <ligand>
        <name>ATP</name>
        <dbReference type="ChEBI" id="CHEBI:30616"/>
    </ligand>
</feature>
<dbReference type="GO" id="GO:0009423">
    <property type="term" value="P:chorismate biosynthetic process"/>
    <property type="evidence" value="ECO:0007669"/>
    <property type="project" value="UniProtKB-UniRule"/>
</dbReference>
<dbReference type="Proteomes" id="UP000885750">
    <property type="component" value="Unassembled WGS sequence"/>
</dbReference>
<dbReference type="GO" id="GO:0005524">
    <property type="term" value="F:ATP binding"/>
    <property type="evidence" value="ECO:0007669"/>
    <property type="project" value="UniProtKB-UniRule"/>
</dbReference>
<dbReference type="PANTHER" id="PTHR21087:SF16">
    <property type="entry name" value="SHIKIMATE KINASE 1, CHLOROPLASTIC"/>
    <property type="match status" value="1"/>
</dbReference>
<dbReference type="GO" id="GO:0009073">
    <property type="term" value="P:aromatic amino acid family biosynthetic process"/>
    <property type="evidence" value="ECO:0007669"/>
    <property type="project" value="UniProtKB-KW"/>
</dbReference>
<keyword evidence="4 11" id="KW-0028">Amino-acid biosynthesis</keyword>
<protein>
    <recommendedName>
        <fullName evidence="3 11">Shikimate kinase</fullName>
        <shortName evidence="11">SK</shortName>
        <ecNumber evidence="3 11">2.7.1.71</ecNumber>
    </recommendedName>
</protein>
<feature type="binding site" evidence="11">
    <location>
        <position position="118"/>
    </location>
    <ligand>
        <name>ATP</name>
        <dbReference type="ChEBI" id="CHEBI:30616"/>
    </ligand>
</feature>
<dbReference type="GO" id="GO:0000287">
    <property type="term" value="F:magnesium ion binding"/>
    <property type="evidence" value="ECO:0007669"/>
    <property type="project" value="UniProtKB-UniRule"/>
</dbReference>
<feature type="binding site" evidence="11">
    <location>
        <position position="34"/>
    </location>
    <ligand>
        <name>substrate</name>
    </ligand>
</feature>
<evidence type="ECO:0000256" key="2">
    <source>
        <dbReference type="ARBA" id="ARBA00006997"/>
    </source>
</evidence>
<evidence type="ECO:0000256" key="7">
    <source>
        <dbReference type="ARBA" id="ARBA00022777"/>
    </source>
</evidence>
<dbReference type="CDD" id="cd00464">
    <property type="entry name" value="SK"/>
    <property type="match status" value="1"/>
</dbReference>